<evidence type="ECO:0000256" key="6">
    <source>
        <dbReference type="ARBA" id="ARBA00022989"/>
    </source>
</evidence>
<gene>
    <name evidence="10" type="primary">ycnB</name>
    <name evidence="10" type="ORF">GCM10007063_15880</name>
</gene>
<dbReference type="Proteomes" id="UP000658382">
    <property type="component" value="Unassembled WGS sequence"/>
</dbReference>
<feature type="transmembrane region" description="Helical" evidence="8">
    <location>
        <begin position="199"/>
        <end position="218"/>
    </location>
</feature>
<dbReference type="PANTHER" id="PTHR42718">
    <property type="entry name" value="MAJOR FACILITATOR SUPERFAMILY MULTIDRUG TRANSPORTER MFSC"/>
    <property type="match status" value="1"/>
</dbReference>
<evidence type="ECO:0000256" key="5">
    <source>
        <dbReference type="ARBA" id="ARBA00022692"/>
    </source>
</evidence>
<accession>A0A917UXU1</accession>
<dbReference type="Pfam" id="PF07690">
    <property type="entry name" value="MFS_1"/>
    <property type="match status" value="1"/>
</dbReference>
<comment type="similarity">
    <text evidence="2">Belongs to the major facilitator superfamily. EmrB family.</text>
</comment>
<feature type="transmembrane region" description="Helical" evidence="8">
    <location>
        <begin position="302"/>
        <end position="325"/>
    </location>
</feature>
<dbReference type="InterPro" id="IPR036259">
    <property type="entry name" value="MFS_trans_sf"/>
</dbReference>
<feature type="transmembrane region" description="Helical" evidence="8">
    <location>
        <begin position="358"/>
        <end position="384"/>
    </location>
</feature>
<feature type="transmembrane region" description="Helical" evidence="8">
    <location>
        <begin position="437"/>
        <end position="458"/>
    </location>
</feature>
<dbReference type="RefSeq" id="WP_188632564.1">
    <property type="nucleotide sequence ID" value="NZ_BMNQ01000017.1"/>
</dbReference>
<evidence type="ECO:0000256" key="1">
    <source>
        <dbReference type="ARBA" id="ARBA00004651"/>
    </source>
</evidence>
<feature type="transmembrane region" description="Helical" evidence="8">
    <location>
        <begin position="230"/>
        <end position="250"/>
    </location>
</feature>
<feature type="domain" description="Major facilitator superfamily (MFS) profile" evidence="9">
    <location>
        <begin position="14"/>
        <end position="463"/>
    </location>
</feature>
<dbReference type="PANTHER" id="PTHR42718:SF9">
    <property type="entry name" value="MAJOR FACILITATOR SUPERFAMILY MULTIDRUG TRANSPORTER MFSC"/>
    <property type="match status" value="1"/>
</dbReference>
<feature type="transmembrane region" description="Helical" evidence="8">
    <location>
        <begin position="84"/>
        <end position="103"/>
    </location>
</feature>
<feature type="transmembrane region" description="Helical" evidence="8">
    <location>
        <begin position="405"/>
        <end position="425"/>
    </location>
</feature>
<dbReference type="CDD" id="cd17503">
    <property type="entry name" value="MFS_LmrB_MDR_like"/>
    <property type="match status" value="1"/>
</dbReference>
<keyword evidence="5 8" id="KW-0812">Transmembrane</keyword>
<dbReference type="Gene3D" id="1.20.1720.10">
    <property type="entry name" value="Multidrug resistance protein D"/>
    <property type="match status" value="1"/>
</dbReference>
<protein>
    <submittedName>
        <fullName evidence="10">MFS-type transporter YcnB</fullName>
    </submittedName>
</protein>
<dbReference type="GO" id="GO:0022857">
    <property type="term" value="F:transmembrane transporter activity"/>
    <property type="evidence" value="ECO:0007669"/>
    <property type="project" value="InterPro"/>
</dbReference>
<dbReference type="NCBIfam" id="TIGR00711">
    <property type="entry name" value="efflux_EmrB"/>
    <property type="match status" value="1"/>
</dbReference>
<proteinExistence type="inferred from homology"/>
<dbReference type="PROSITE" id="PS50850">
    <property type="entry name" value="MFS"/>
    <property type="match status" value="1"/>
</dbReference>
<evidence type="ECO:0000313" key="10">
    <source>
        <dbReference type="EMBL" id="GGJ94204.1"/>
    </source>
</evidence>
<feature type="transmembrane region" description="Helical" evidence="8">
    <location>
        <begin position="332"/>
        <end position="352"/>
    </location>
</feature>
<evidence type="ECO:0000313" key="11">
    <source>
        <dbReference type="Proteomes" id="UP000658382"/>
    </source>
</evidence>
<evidence type="ECO:0000256" key="2">
    <source>
        <dbReference type="ARBA" id="ARBA00008537"/>
    </source>
</evidence>
<reference evidence="10" key="1">
    <citation type="journal article" date="2014" name="Int. J. Syst. Evol. Microbiol.">
        <title>Complete genome sequence of Corynebacterium casei LMG S-19264T (=DSM 44701T), isolated from a smear-ripened cheese.</title>
        <authorList>
            <consortium name="US DOE Joint Genome Institute (JGI-PGF)"/>
            <person name="Walter F."/>
            <person name="Albersmeier A."/>
            <person name="Kalinowski J."/>
            <person name="Ruckert C."/>
        </authorList>
    </citation>
    <scope>NUCLEOTIDE SEQUENCE</scope>
    <source>
        <strain evidence="10">JCM 12580</strain>
    </source>
</reference>
<dbReference type="InterPro" id="IPR020846">
    <property type="entry name" value="MFS_dom"/>
</dbReference>
<evidence type="ECO:0000259" key="9">
    <source>
        <dbReference type="PROSITE" id="PS50850"/>
    </source>
</evidence>
<dbReference type="SUPFAM" id="SSF103473">
    <property type="entry name" value="MFS general substrate transporter"/>
    <property type="match status" value="1"/>
</dbReference>
<sequence>MNATNLSRFHRRLIVAITLSASFLSVLTQFLLITAFPKIMNEFAINSTDVQWLTTGYMLTIAVLIPITAYFIDTFKTRNLMMSAMLLFLIGTLICLVAPSFPILLVGRIFQGMGSGIMIPLMQTILFLMYPREKRGFAMGLAGLVINVAPAVGPPISGVLVNYFDWRALFLLTLPIAACILLLVYLYMRNVTEQQPTNIDLLSILLSSVGFGGLLYAFNQVEGSGFTDPATLAGLTAGAVALALFVIRQLRLQVPILELRVLKVPVFALVAFISILAFSLLISTETMLPMYVQNAQQHSAFLGGLIVMPGALTLAVMSLFAGNLFDKYGGKIIALIGFVLLSISTLGFHFILSLDTPFIITMVLFMMAMAGVGLINMPIMTAGINALPDKLIPHGTAVINTARQFGGSLGLTFIISFISSAAAGAETMQPANYLTGVKTAFFVAFLFAITGLFLALFLEKKKQSAGNR</sequence>
<feature type="transmembrane region" description="Helical" evidence="8">
    <location>
        <begin position="12"/>
        <end position="32"/>
    </location>
</feature>
<organism evidence="10 11">
    <name type="scientific">Lentibacillus kapialis</name>
    <dbReference type="NCBI Taxonomy" id="340214"/>
    <lineage>
        <taxon>Bacteria</taxon>
        <taxon>Bacillati</taxon>
        <taxon>Bacillota</taxon>
        <taxon>Bacilli</taxon>
        <taxon>Bacillales</taxon>
        <taxon>Bacillaceae</taxon>
        <taxon>Lentibacillus</taxon>
    </lineage>
</organism>
<dbReference type="GO" id="GO:0005886">
    <property type="term" value="C:plasma membrane"/>
    <property type="evidence" value="ECO:0007669"/>
    <property type="project" value="UniProtKB-SubCell"/>
</dbReference>
<keyword evidence="6 8" id="KW-1133">Transmembrane helix</keyword>
<dbReference type="Gene3D" id="1.20.1250.20">
    <property type="entry name" value="MFS general substrate transporter like domains"/>
    <property type="match status" value="1"/>
</dbReference>
<feature type="transmembrane region" description="Helical" evidence="8">
    <location>
        <begin position="52"/>
        <end position="72"/>
    </location>
</feature>
<feature type="transmembrane region" description="Helical" evidence="8">
    <location>
        <begin position="137"/>
        <end position="156"/>
    </location>
</feature>
<dbReference type="AlphaFoldDB" id="A0A917UXU1"/>
<feature type="transmembrane region" description="Helical" evidence="8">
    <location>
        <begin position="168"/>
        <end position="187"/>
    </location>
</feature>
<keyword evidence="4" id="KW-1003">Cell membrane</keyword>
<evidence type="ECO:0000256" key="7">
    <source>
        <dbReference type="ARBA" id="ARBA00023136"/>
    </source>
</evidence>
<feature type="transmembrane region" description="Helical" evidence="8">
    <location>
        <begin position="109"/>
        <end position="130"/>
    </location>
</feature>
<evidence type="ECO:0000256" key="4">
    <source>
        <dbReference type="ARBA" id="ARBA00022475"/>
    </source>
</evidence>
<dbReference type="InterPro" id="IPR004638">
    <property type="entry name" value="EmrB-like"/>
</dbReference>
<dbReference type="InterPro" id="IPR011701">
    <property type="entry name" value="MFS"/>
</dbReference>
<keyword evidence="3" id="KW-0813">Transport</keyword>
<evidence type="ECO:0000256" key="8">
    <source>
        <dbReference type="SAM" id="Phobius"/>
    </source>
</evidence>
<comment type="subcellular location">
    <subcellularLocation>
        <location evidence="1">Cell membrane</location>
        <topology evidence="1">Multi-pass membrane protein</topology>
    </subcellularLocation>
</comment>
<keyword evidence="11" id="KW-1185">Reference proteome</keyword>
<feature type="transmembrane region" description="Helical" evidence="8">
    <location>
        <begin position="262"/>
        <end position="282"/>
    </location>
</feature>
<comment type="caution">
    <text evidence="10">The sequence shown here is derived from an EMBL/GenBank/DDBJ whole genome shotgun (WGS) entry which is preliminary data.</text>
</comment>
<dbReference type="PRINTS" id="PR01036">
    <property type="entry name" value="TCRTETB"/>
</dbReference>
<evidence type="ECO:0000256" key="3">
    <source>
        <dbReference type="ARBA" id="ARBA00022448"/>
    </source>
</evidence>
<keyword evidence="7 8" id="KW-0472">Membrane</keyword>
<name>A0A917UXU1_9BACI</name>
<reference evidence="10" key="2">
    <citation type="submission" date="2020-09" db="EMBL/GenBank/DDBJ databases">
        <authorList>
            <person name="Sun Q."/>
            <person name="Ohkuma M."/>
        </authorList>
    </citation>
    <scope>NUCLEOTIDE SEQUENCE</scope>
    <source>
        <strain evidence="10">JCM 12580</strain>
    </source>
</reference>
<dbReference type="EMBL" id="BMNQ01000017">
    <property type="protein sequence ID" value="GGJ94204.1"/>
    <property type="molecule type" value="Genomic_DNA"/>
</dbReference>